<evidence type="ECO:0000259" key="7">
    <source>
        <dbReference type="PROSITE" id="PS50850"/>
    </source>
</evidence>
<organism evidence="8 9">
    <name type="scientific">Pseudarthrobacter polychromogenes</name>
    <dbReference type="NCBI Taxonomy" id="1676"/>
    <lineage>
        <taxon>Bacteria</taxon>
        <taxon>Bacillati</taxon>
        <taxon>Actinomycetota</taxon>
        <taxon>Actinomycetes</taxon>
        <taxon>Micrococcales</taxon>
        <taxon>Micrococcaceae</taxon>
        <taxon>Pseudarthrobacter</taxon>
    </lineage>
</organism>
<proteinExistence type="predicted"/>
<comment type="caution">
    <text evidence="8">The sequence shown here is derived from an EMBL/GenBank/DDBJ whole genome shotgun (WGS) entry which is preliminary data.</text>
</comment>
<feature type="transmembrane region" description="Helical" evidence="6">
    <location>
        <begin position="77"/>
        <end position="100"/>
    </location>
</feature>
<protein>
    <submittedName>
        <fullName evidence="8">MFS transporter</fullName>
    </submittedName>
</protein>
<feature type="transmembrane region" description="Helical" evidence="6">
    <location>
        <begin position="345"/>
        <end position="371"/>
    </location>
</feature>
<dbReference type="SUPFAM" id="SSF103473">
    <property type="entry name" value="MFS general substrate transporter"/>
    <property type="match status" value="1"/>
</dbReference>
<evidence type="ECO:0000256" key="6">
    <source>
        <dbReference type="SAM" id="Phobius"/>
    </source>
</evidence>
<reference evidence="9" key="1">
    <citation type="journal article" date="2019" name="Int. J. Syst. Evol. Microbiol.">
        <title>The Global Catalogue of Microorganisms (GCM) 10K type strain sequencing project: providing services to taxonomists for standard genome sequencing and annotation.</title>
        <authorList>
            <consortium name="The Broad Institute Genomics Platform"/>
            <consortium name="The Broad Institute Genome Sequencing Center for Infectious Disease"/>
            <person name="Wu L."/>
            <person name="Ma J."/>
        </authorList>
    </citation>
    <scope>NUCLEOTIDE SEQUENCE [LARGE SCALE GENOMIC DNA]</scope>
    <source>
        <strain evidence="9">CGMCC 1.1927</strain>
    </source>
</reference>
<keyword evidence="9" id="KW-1185">Reference proteome</keyword>
<feature type="transmembrane region" description="Helical" evidence="6">
    <location>
        <begin position="139"/>
        <end position="160"/>
    </location>
</feature>
<dbReference type="RefSeq" id="WP_188810890.1">
    <property type="nucleotide sequence ID" value="NZ_BAAAWV010000001.1"/>
</dbReference>
<name>A0ABQ1XMV6_9MICC</name>
<feature type="transmembrane region" description="Helical" evidence="6">
    <location>
        <begin position="287"/>
        <end position="309"/>
    </location>
</feature>
<feature type="transmembrane region" description="Helical" evidence="6">
    <location>
        <begin position="200"/>
        <end position="218"/>
    </location>
</feature>
<dbReference type="InterPro" id="IPR011701">
    <property type="entry name" value="MFS"/>
</dbReference>
<dbReference type="CDD" id="cd06174">
    <property type="entry name" value="MFS"/>
    <property type="match status" value="1"/>
</dbReference>
<accession>A0ABQ1XMV6</accession>
<dbReference type="InterPro" id="IPR020846">
    <property type="entry name" value="MFS_dom"/>
</dbReference>
<evidence type="ECO:0000256" key="2">
    <source>
        <dbReference type="ARBA" id="ARBA00022692"/>
    </source>
</evidence>
<keyword evidence="4 6" id="KW-0472">Membrane</keyword>
<feature type="region of interest" description="Disordered" evidence="5">
    <location>
        <begin position="1"/>
        <end position="28"/>
    </location>
</feature>
<dbReference type="Pfam" id="PF07690">
    <property type="entry name" value="MFS_1"/>
    <property type="match status" value="2"/>
</dbReference>
<dbReference type="PROSITE" id="PS00216">
    <property type="entry name" value="SUGAR_TRANSPORT_1"/>
    <property type="match status" value="1"/>
</dbReference>
<feature type="transmembrane region" description="Helical" evidence="6">
    <location>
        <begin position="252"/>
        <end position="275"/>
    </location>
</feature>
<comment type="subcellular location">
    <subcellularLocation>
        <location evidence="1">Cell membrane</location>
        <topology evidence="1">Multi-pass membrane protein</topology>
    </subcellularLocation>
</comment>
<feature type="transmembrane region" description="Helical" evidence="6">
    <location>
        <begin position="412"/>
        <end position="430"/>
    </location>
</feature>
<feature type="domain" description="Major facilitator superfamily (MFS) profile" evidence="7">
    <location>
        <begin position="251"/>
        <end position="434"/>
    </location>
</feature>
<dbReference type="InterPro" id="IPR005829">
    <property type="entry name" value="Sugar_transporter_CS"/>
</dbReference>
<evidence type="ECO:0000256" key="3">
    <source>
        <dbReference type="ARBA" id="ARBA00022989"/>
    </source>
</evidence>
<feature type="transmembrane region" description="Helical" evidence="6">
    <location>
        <begin position="383"/>
        <end position="406"/>
    </location>
</feature>
<evidence type="ECO:0000313" key="9">
    <source>
        <dbReference type="Proteomes" id="UP000596938"/>
    </source>
</evidence>
<dbReference type="PANTHER" id="PTHR23528">
    <property type="match status" value="1"/>
</dbReference>
<evidence type="ECO:0000256" key="5">
    <source>
        <dbReference type="SAM" id="MobiDB-lite"/>
    </source>
</evidence>
<evidence type="ECO:0000256" key="1">
    <source>
        <dbReference type="ARBA" id="ARBA00004651"/>
    </source>
</evidence>
<evidence type="ECO:0000313" key="8">
    <source>
        <dbReference type="EMBL" id="GGG97980.1"/>
    </source>
</evidence>
<evidence type="ECO:0000256" key="4">
    <source>
        <dbReference type="ARBA" id="ARBA00023136"/>
    </source>
</evidence>
<feature type="transmembrane region" description="Helical" evidence="6">
    <location>
        <begin position="172"/>
        <end position="194"/>
    </location>
</feature>
<dbReference type="Gene3D" id="1.20.1250.20">
    <property type="entry name" value="MFS general substrate transporter like domains"/>
    <property type="match status" value="2"/>
</dbReference>
<feature type="transmembrane region" description="Helical" evidence="6">
    <location>
        <begin position="44"/>
        <end position="65"/>
    </location>
</feature>
<dbReference type="EMBL" id="BMKU01000005">
    <property type="protein sequence ID" value="GGG97980.1"/>
    <property type="molecule type" value="Genomic_DNA"/>
</dbReference>
<dbReference type="PANTHER" id="PTHR23528:SF1">
    <property type="entry name" value="MAJOR FACILITATOR SUPERFAMILY (MFS) PROFILE DOMAIN-CONTAINING PROTEIN"/>
    <property type="match status" value="1"/>
</dbReference>
<keyword evidence="3 6" id="KW-1133">Transmembrane helix</keyword>
<keyword evidence="2 6" id="KW-0812">Transmembrane</keyword>
<feature type="transmembrane region" description="Helical" evidence="6">
    <location>
        <begin position="321"/>
        <end position="339"/>
    </location>
</feature>
<dbReference type="PROSITE" id="PS50850">
    <property type="entry name" value="MFS"/>
    <property type="match status" value="1"/>
</dbReference>
<dbReference type="InterPro" id="IPR036259">
    <property type="entry name" value="MFS_trans_sf"/>
</dbReference>
<sequence length="434" mass="45401">MSLSDTPAPLGPSPQGHSAVPPDGPAAALAEPTRQVSARWVTGLVLVNVGINAAFFGPINVFIGQQAISIDEPSKEAILSLATACGAAVSLVANPLFGALSDRTTSRFGRRSPWVLAGAVLAAVALLAMSGAGTVALMVLFWCLVQLGANAAYAAITAAVPDRVPVPQRGKVGGLAAMGQTLGILTGAVFGAVVSGNFMVGYWLCAAALLLSVLPYLFHRDDPVLHRGVLPRFRPGLFLRGFWISPRRYPDFAWAWLTRFLVNVGNQLTIVYLLFFLRDILKQEDPAVGVLVLTGIYAVMVMITAVAAGPWSDRVGRRKPFVIGSSATIAMAALIMAFFPVWPGALAGAAVLGIGFGAYLAVDFALLTQVLPLAADRGKDMGIINVANSLPQVVAPALALAAVTYWGGYRSLFITAAVIGLLGAVFVVKIKSVR</sequence>
<feature type="transmembrane region" description="Helical" evidence="6">
    <location>
        <begin position="112"/>
        <end position="133"/>
    </location>
</feature>
<dbReference type="Proteomes" id="UP000596938">
    <property type="component" value="Unassembled WGS sequence"/>
</dbReference>
<gene>
    <name evidence="8" type="ORF">GCM10011577_21690</name>
</gene>